<organism evidence="1 2">
    <name type="scientific">Vibrio cholerae</name>
    <dbReference type="NCBI Taxonomy" id="666"/>
    <lineage>
        <taxon>Bacteria</taxon>
        <taxon>Pseudomonadati</taxon>
        <taxon>Pseudomonadota</taxon>
        <taxon>Gammaproteobacteria</taxon>
        <taxon>Vibrionales</taxon>
        <taxon>Vibrionaceae</taxon>
        <taxon>Vibrio</taxon>
    </lineage>
</organism>
<protein>
    <submittedName>
        <fullName evidence="1">Uncharacterized protein</fullName>
    </submittedName>
</protein>
<evidence type="ECO:0000313" key="2">
    <source>
        <dbReference type="Proteomes" id="UP000046067"/>
    </source>
</evidence>
<accession>A0A655Y9R3</accession>
<proteinExistence type="predicted"/>
<evidence type="ECO:0000313" key="1">
    <source>
        <dbReference type="EMBL" id="CSC77243.1"/>
    </source>
</evidence>
<reference evidence="1 2" key="1">
    <citation type="submission" date="2015-07" db="EMBL/GenBank/DDBJ databases">
        <authorList>
            <consortium name="Pathogen Informatics"/>
        </authorList>
    </citation>
    <scope>NUCLEOTIDE SEQUENCE [LARGE SCALE GENOMIC DNA]</scope>
    <source>
        <strain evidence="1 2">A325</strain>
    </source>
</reference>
<dbReference type="AlphaFoldDB" id="A0A655Y9R3"/>
<sequence length="31" mass="3410">MKFAQRAAQSSVHRSKQIGLLASLFFPSSIC</sequence>
<dbReference type="EMBL" id="CWQJ01000032">
    <property type="protein sequence ID" value="CSC77243.1"/>
    <property type="molecule type" value="Genomic_DNA"/>
</dbReference>
<name>A0A655Y9R3_VIBCL</name>
<dbReference type="Proteomes" id="UP000046067">
    <property type="component" value="Unassembled WGS sequence"/>
</dbReference>
<gene>
    <name evidence="1" type="ORF">ERS013201_03515</name>
</gene>